<keyword evidence="3" id="KW-0813">Transport</keyword>
<proteinExistence type="inferred from homology"/>
<dbReference type="GO" id="GO:0005886">
    <property type="term" value="C:plasma membrane"/>
    <property type="evidence" value="ECO:0007669"/>
    <property type="project" value="TreeGrafter"/>
</dbReference>
<dbReference type="NCBIfam" id="TIGR03648">
    <property type="entry name" value="Na_symport_lg"/>
    <property type="match status" value="1"/>
</dbReference>
<evidence type="ECO:0000256" key="2">
    <source>
        <dbReference type="ARBA" id="ARBA00006434"/>
    </source>
</evidence>
<feature type="transmembrane region" description="Helical" evidence="9">
    <location>
        <begin position="398"/>
        <end position="426"/>
    </location>
</feature>
<evidence type="ECO:0000256" key="5">
    <source>
        <dbReference type="ARBA" id="ARBA00022692"/>
    </source>
</evidence>
<reference evidence="11" key="1">
    <citation type="submission" date="2016-10" db="EMBL/GenBank/DDBJ databases">
        <authorList>
            <person name="Varghese N."/>
            <person name="Submissions S."/>
        </authorList>
    </citation>
    <scope>NUCLEOTIDE SEQUENCE [LARGE SCALE GENOMIC DNA]</scope>
    <source>
        <strain evidence="11">DSM 28881</strain>
    </source>
</reference>
<evidence type="ECO:0000256" key="3">
    <source>
        <dbReference type="ARBA" id="ARBA00022448"/>
    </source>
</evidence>
<feature type="transmembrane region" description="Helical" evidence="9">
    <location>
        <begin position="280"/>
        <end position="300"/>
    </location>
</feature>
<dbReference type="InterPro" id="IPR019899">
    <property type="entry name" value="Na/solute_symporter_VC_2705"/>
</dbReference>
<evidence type="ECO:0000256" key="9">
    <source>
        <dbReference type="SAM" id="Phobius"/>
    </source>
</evidence>
<keyword evidence="11" id="KW-1185">Reference proteome</keyword>
<keyword evidence="4" id="KW-1003">Cell membrane</keyword>
<feature type="transmembrane region" description="Helical" evidence="9">
    <location>
        <begin position="146"/>
        <end position="167"/>
    </location>
</feature>
<dbReference type="PROSITE" id="PS50283">
    <property type="entry name" value="NA_SOLUT_SYMP_3"/>
    <property type="match status" value="1"/>
</dbReference>
<dbReference type="RefSeq" id="WP_090838693.1">
    <property type="nucleotide sequence ID" value="NZ_CANKYB010000002.1"/>
</dbReference>
<dbReference type="STRING" id="1144750.SAMN05443431_103175"/>
<dbReference type="InterPro" id="IPR001734">
    <property type="entry name" value="Na/solute_symporter"/>
</dbReference>
<dbReference type="Proteomes" id="UP000199559">
    <property type="component" value="Unassembled WGS sequence"/>
</dbReference>
<dbReference type="PANTHER" id="PTHR48086:SF5">
    <property type="entry name" value="NA(+):SOLUTE SYMPORTER (SSF FAMILY)"/>
    <property type="match status" value="1"/>
</dbReference>
<feature type="transmembrane region" description="Helical" evidence="9">
    <location>
        <begin position="77"/>
        <end position="95"/>
    </location>
</feature>
<comment type="similarity">
    <text evidence="2 8">Belongs to the sodium:solute symporter (SSF) (TC 2.A.21) family.</text>
</comment>
<feature type="transmembrane region" description="Helical" evidence="9">
    <location>
        <begin position="116"/>
        <end position="134"/>
    </location>
</feature>
<dbReference type="CDD" id="cd11480">
    <property type="entry name" value="SLC5sbd_u4"/>
    <property type="match status" value="1"/>
</dbReference>
<evidence type="ECO:0000256" key="4">
    <source>
        <dbReference type="ARBA" id="ARBA00022475"/>
    </source>
</evidence>
<evidence type="ECO:0000256" key="1">
    <source>
        <dbReference type="ARBA" id="ARBA00004141"/>
    </source>
</evidence>
<keyword evidence="5 9" id="KW-0812">Transmembrane</keyword>
<feature type="transmembrane region" description="Helical" evidence="9">
    <location>
        <begin position="470"/>
        <end position="491"/>
    </location>
</feature>
<evidence type="ECO:0000256" key="6">
    <source>
        <dbReference type="ARBA" id="ARBA00022989"/>
    </source>
</evidence>
<evidence type="ECO:0000313" key="11">
    <source>
        <dbReference type="Proteomes" id="UP000199559"/>
    </source>
</evidence>
<evidence type="ECO:0000256" key="7">
    <source>
        <dbReference type="ARBA" id="ARBA00023136"/>
    </source>
</evidence>
<dbReference type="InterPro" id="IPR018212">
    <property type="entry name" value="Na/solute_symporter_CS"/>
</dbReference>
<protein>
    <submittedName>
        <fullName evidence="10">Cation/acetate symporter</fullName>
    </submittedName>
</protein>
<keyword evidence="7 9" id="KW-0472">Membrane</keyword>
<dbReference type="Gene3D" id="1.20.1730.10">
    <property type="entry name" value="Sodium/glucose cotransporter"/>
    <property type="match status" value="1"/>
</dbReference>
<feature type="transmembrane region" description="Helical" evidence="9">
    <location>
        <begin position="447"/>
        <end position="464"/>
    </location>
</feature>
<comment type="subcellular location">
    <subcellularLocation>
        <location evidence="1">Membrane</location>
        <topology evidence="1">Multi-pass membrane protein</topology>
    </subcellularLocation>
</comment>
<feature type="transmembrane region" description="Helical" evidence="9">
    <location>
        <begin position="503"/>
        <end position="523"/>
    </location>
</feature>
<dbReference type="PROSITE" id="PS00457">
    <property type="entry name" value="NA_SOLUT_SYMP_2"/>
    <property type="match status" value="1"/>
</dbReference>
<dbReference type="InterPro" id="IPR038377">
    <property type="entry name" value="Na/Glc_symporter_sf"/>
</dbReference>
<feature type="transmembrane region" description="Helical" evidence="9">
    <location>
        <begin position="246"/>
        <end position="268"/>
    </location>
</feature>
<dbReference type="GO" id="GO:0022857">
    <property type="term" value="F:transmembrane transporter activity"/>
    <property type="evidence" value="ECO:0007669"/>
    <property type="project" value="InterPro"/>
</dbReference>
<dbReference type="GO" id="GO:0046942">
    <property type="term" value="P:carboxylic acid transport"/>
    <property type="evidence" value="ECO:0007669"/>
    <property type="project" value="UniProtKB-ARBA"/>
</dbReference>
<gene>
    <name evidence="10" type="ORF">SAMN05443431_103175</name>
</gene>
<dbReference type="AlphaFoldDB" id="A0A1I3MHT7"/>
<sequence>MSVQFWTWLLVGITFALYFGIAIWARAGSTKEFYVAGGGVSPLANGMATAADWMSAASFISMAGIISFSGYDGSVYLMGWTGGYVLLALLLAPYLRKFGKFTVPDFIGDRYYSNTARTVAVICALIVSFTYVAGQMRGVGIVFSQFLQVDINIGVIIGMTVVLTFALLGGMKGITYTQVAQYCVLIFAFMVPAFFISLQMTGNIIPQIGMGGKVEGGAFLLDKLDLLHTELGFNEYTSGTKSTWDVFAITLALMTGTAGLPHVIVRFFTVPKVKDARKSAGYALFLIAILYTTAPAIAVFSRTNLIETVSNKEYKEIPEWFKNWENTGLIAWSDKNGDGKIQYVAGDALSSKKPIYTDARGASGERIVSNVSDASNELYVDRDIMVLANPEIANLPNWVIGLVAAGGLAAALSTAAGLLLVISTSVSHDLVKKQLKPDISDKDELKVARLAIFVAILIAGYFGINPPGFVAAVVALAFGLAAASFFPAIILGIFDKRMNSEGAISGMVVGIVLMLFYMMKFKLDMFGGGTKEDWWFGTSPEGFGTIAMILNVVVSLVVSRLTPAPPQNVQDMVESIRIPSGAGEAQDH</sequence>
<dbReference type="PANTHER" id="PTHR48086">
    <property type="entry name" value="SODIUM/PROLINE SYMPORTER-RELATED"/>
    <property type="match status" value="1"/>
</dbReference>
<dbReference type="EMBL" id="FORM01000003">
    <property type="protein sequence ID" value="SFI96704.1"/>
    <property type="molecule type" value="Genomic_DNA"/>
</dbReference>
<name>A0A1I3MHT7_9FLAO</name>
<evidence type="ECO:0000256" key="8">
    <source>
        <dbReference type="RuleBase" id="RU362091"/>
    </source>
</evidence>
<keyword evidence="6 9" id="KW-1133">Transmembrane helix</keyword>
<dbReference type="InterPro" id="IPR050277">
    <property type="entry name" value="Sodium:Solute_Symporter"/>
</dbReference>
<feature type="transmembrane region" description="Helical" evidence="9">
    <location>
        <begin position="6"/>
        <end position="25"/>
    </location>
</feature>
<evidence type="ECO:0000313" key="10">
    <source>
        <dbReference type="EMBL" id="SFI96704.1"/>
    </source>
</evidence>
<organism evidence="10 11">
    <name type="scientific">Olleya namhaensis</name>
    <dbReference type="NCBI Taxonomy" id="1144750"/>
    <lineage>
        <taxon>Bacteria</taxon>
        <taxon>Pseudomonadati</taxon>
        <taxon>Bacteroidota</taxon>
        <taxon>Flavobacteriia</taxon>
        <taxon>Flavobacteriales</taxon>
        <taxon>Flavobacteriaceae</taxon>
    </lineage>
</organism>
<feature type="transmembrane region" description="Helical" evidence="9">
    <location>
        <begin position="543"/>
        <end position="562"/>
    </location>
</feature>
<feature type="transmembrane region" description="Helical" evidence="9">
    <location>
        <begin position="179"/>
        <end position="200"/>
    </location>
</feature>
<dbReference type="Pfam" id="PF00474">
    <property type="entry name" value="SSF"/>
    <property type="match status" value="2"/>
</dbReference>
<accession>A0A1I3MHT7</accession>